<dbReference type="InterPro" id="IPR010839">
    <property type="entry name" value="AtuA_N"/>
</dbReference>
<evidence type="ECO:0000259" key="1">
    <source>
        <dbReference type="Pfam" id="PF07287"/>
    </source>
</evidence>
<reference evidence="2 3" key="1">
    <citation type="submission" date="2020-10" db="EMBL/GenBank/DDBJ databases">
        <title>Ca. Dormibacterota MAGs.</title>
        <authorList>
            <person name="Montgomery K."/>
        </authorList>
    </citation>
    <scope>NUCLEOTIDE SEQUENCE [LARGE SCALE GENOMIC DNA]</scope>
    <source>
        <strain evidence="2">Mitchell_Peninsula_5</strain>
    </source>
</reference>
<dbReference type="PANTHER" id="PTHR47708:SF2">
    <property type="entry name" value="SI:CH73-132F6.5"/>
    <property type="match status" value="1"/>
</dbReference>
<dbReference type="PANTHER" id="PTHR47708">
    <property type="match status" value="1"/>
</dbReference>
<accession>A0A934KIQ1</accession>
<sequence length="457" mass="47901">MTTVRIGAGQGFYGDTPDGAIAVAQRGHVSYICCDALAELTMAIMQKDRLRDPGGGFARDLPAFMRALLPITCSSGIRIITNAGGMNPAGAAAAVRNVAAELGISGLRVATVTGDDVTARIDELRASGIALANMDTGADLATIRDRVVFAVVYLGAAPIVEALRQGADVVVTGRVADASLFVAPMVHELGWSWDDWDRLGAGVVLGHLMECSGQATGGNFSGDWWNIPDMDRIGYPVCEVTDDGSALLTKPSKTGGRVTVDTVSEQLLYEVLDPRRYLNPDVVADFTSVELQQAGPDSVSISGVRGARRPEQLKAIIGHLDGWLGAAMIGYSWPHAMAKARHAAMLIDRLAERAGIHPVDKVTEYIGVDSLHGGAADAGAAAIANEVILRVAGRFESEVQARAFPRLATPLALNGPPFIGGGATPQPARALLGVWPTLVPRTVVEQSIEVSVAESPG</sequence>
<organism evidence="2 3">
    <name type="scientific">Candidatus Amunia macphersoniae</name>
    <dbReference type="NCBI Taxonomy" id="3127014"/>
    <lineage>
        <taxon>Bacteria</taxon>
        <taxon>Bacillati</taxon>
        <taxon>Candidatus Dormiibacterota</taxon>
        <taxon>Candidatus Dormibacteria</taxon>
        <taxon>Candidatus Aeolococcales</taxon>
        <taxon>Candidatus Aeolococcaceae</taxon>
        <taxon>Candidatus Amunia</taxon>
    </lineage>
</organism>
<dbReference type="EMBL" id="JAEKNN010000017">
    <property type="protein sequence ID" value="MBJ7608517.1"/>
    <property type="molecule type" value="Genomic_DNA"/>
</dbReference>
<dbReference type="Pfam" id="PF07287">
    <property type="entry name" value="AtuA"/>
    <property type="match status" value="1"/>
</dbReference>
<protein>
    <submittedName>
        <fullName evidence="2">DUF1446 domain-containing protein</fullName>
    </submittedName>
</protein>
<evidence type="ECO:0000313" key="3">
    <source>
        <dbReference type="Proteomes" id="UP000614410"/>
    </source>
</evidence>
<feature type="domain" description="Acyclic terpene utilisation N-terminal" evidence="1">
    <location>
        <begin position="4"/>
        <end position="449"/>
    </location>
</feature>
<dbReference type="Proteomes" id="UP000614410">
    <property type="component" value="Unassembled WGS sequence"/>
</dbReference>
<comment type="caution">
    <text evidence="2">The sequence shown here is derived from an EMBL/GenBank/DDBJ whole genome shotgun (WGS) entry which is preliminary data.</text>
</comment>
<proteinExistence type="predicted"/>
<dbReference type="AlphaFoldDB" id="A0A934KIQ1"/>
<evidence type="ECO:0000313" key="2">
    <source>
        <dbReference type="EMBL" id="MBJ7608517.1"/>
    </source>
</evidence>
<name>A0A934KIQ1_9BACT</name>
<gene>
    <name evidence="2" type="ORF">JF887_03670</name>
</gene>